<dbReference type="InterPro" id="IPR020904">
    <property type="entry name" value="Sc_DH/Rdtase_CS"/>
</dbReference>
<proteinExistence type="inferred from homology"/>
<keyword evidence="4" id="KW-0175">Coiled coil</keyword>
<dbReference type="Pfam" id="PF00106">
    <property type="entry name" value="adh_short"/>
    <property type="match status" value="1"/>
</dbReference>
<dbReference type="Proteomes" id="UP001162162">
    <property type="component" value="Unassembled WGS sequence"/>
</dbReference>
<sequence length="257" mass="27983">KQVFVSLFFEMVLSIDRWIGKVAVVTGASSGIGAAISQQLVEHGLQVVGLARRLDRLEELARKLQGKKGKLHCLKADISKEEDVVNAFKWVRENLGPVHVLVNNAGTARPTTLTDGDTAMWRTVFEVNVIGLCVATREAIRDMKRNNVDGHIVHINSIAGHKVPDIPSFNVYSASKFAVTALAETLRLELNSLKSKIKVTSVSPGATETEFTNNAAKGDGQIAKAFEKVIKAEDVADAVVYVLSTPPHVQVFSSQYH</sequence>
<evidence type="ECO:0000256" key="2">
    <source>
        <dbReference type="ARBA" id="ARBA00023002"/>
    </source>
</evidence>
<dbReference type="InterPro" id="IPR036291">
    <property type="entry name" value="NAD(P)-bd_dom_sf"/>
</dbReference>
<dbReference type="InterPro" id="IPR002347">
    <property type="entry name" value="SDR_fam"/>
</dbReference>
<evidence type="ECO:0000256" key="4">
    <source>
        <dbReference type="SAM" id="Coils"/>
    </source>
</evidence>
<organism evidence="5 6">
    <name type="scientific">Aromia moschata</name>
    <dbReference type="NCBI Taxonomy" id="1265417"/>
    <lineage>
        <taxon>Eukaryota</taxon>
        <taxon>Metazoa</taxon>
        <taxon>Ecdysozoa</taxon>
        <taxon>Arthropoda</taxon>
        <taxon>Hexapoda</taxon>
        <taxon>Insecta</taxon>
        <taxon>Pterygota</taxon>
        <taxon>Neoptera</taxon>
        <taxon>Endopterygota</taxon>
        <taxon>Coleoptera</taxon>
        <taxon>Polyphaga</taxon>
        <taxon>Cucujiformia</taxon>
        <taxon>Chrysomeloidea</taxon>
        <taxon>Cerambycidae</taxon>
        <taxon>Cerambycinae</taxon>
        <taxon>Callichromatini</taxon>
        <taxon>Aromia</taxon>
    </lineage>
</organism>
<feature type="coiled-coil region" evidence="4">
    <location>
        <begin position="47"/>
        <end position="77"/>
    </location>
</feature>
<dbReference type="Gene3D" id="3.40.50.720">
    <property type="entry name" value="NAD(P)-binding Rossmann-like Domain"/>
    <property type="match status" value="1"/>
</dbReference>
<comment type="caution">
    <text evidence="5">The sequence shown here is derived from an EMBL/GenBank/DDBJ whole genome shotgun (WGS) entry which is preliminary data.</text>
</comment>
<feature type="non-terminal residue" evidence="5">
    <location>
        <position position="1"/>
    </location>
</feature>
<dbReference type="PANTHER" id="PTHR43115:SF4">
    <property type="entry name" value="DEHYDROGENASE_REDUCTASE SDR FAMILY MEMBER 11"/>
    <property type="match status" value="1"/>
</dbReference>
<keyword evidence="6" id="KW-1185">Reference proteome</keyword>
<dbReference type="AlphaFoldDB" id="A0AAV8YTK8"/>
<reference evidence="5" key="1">
    <citation type="journal article" date="2023" name="Insect Mol. Biol.">
        <title>Genome sequencing provides insights into the evolution of gene families encoding plant cell wall-degrading enzymes in longhorned beetles.</title>
        <authorList>
            <person name="Shin N.R."/>
            <person name="Okamura Y."/>
            <person name="Kirsch R."/>
            <person name="Pauchet Y."/>
        </authorList>
    </citation>
    <scope>NUCLEOTIDE SEQUENCE</scope>
    <source>
        <strain evidence="5">AMC_N1</strain>
    </source>
</reference>
<evidence type="ECO:0000256" key="1">
    <source>
        <dbReference type="ARBA" id="ARBA00006484"/>
    </source>
</evidence>
<evidence type="ECO:0008006" key="7">
    <source>
        <dbReference type="Google" id="ProtNLM"/>
    </source>
</evidence>
<dbReference type="PRINTS" id="PR00080">
    <property type="entry name" value="SDRFAMILY"/>
</dbReference>
<evidence type="ECO:0000313" key="6">
    <source>
        <dbReference type="Proteomes" id="UP001162162"/>
    </source>
</evidence>
<dbReference type="FunFam" id="3.40.50.720:FF:000047">
    <property type="entry name" value="NADP-dependent L-serine/L-allo-threonine dehydrogenase"/>
    <property type="match status" value="1"/>
</dbReference>
<dbReference type="PRINTS" id="PR00081">
    <property type="entry name" value="GDHRDH"/>
</dbReference>
<dbReference type="PANTHER" id="PTHR43115">
    <property type="entry name" value="DEHYDROGENASE/REDUCTASE SDR FAMILY MEMBER 11"/>
    <property type="match status" value="1"/>
</dbReference>
<evidence type="ECO:0000313" key="5">
    <source>
        <dbReference type="EMBL" id="KAJ8954344.1"/>
    </source>
</evidence>
<dbReference type="PROSITE" id="PS00061">
    <property type="entry name" value="ADH_SHORT"/>
    <property type="match status" value="1"/>
</dbReference>
<comment type="similarity">
    <text evidence="1 3">Belongs to the short-chain dehydrogenases/reductases (SDR) family.</text>
</comment>
<keyword evidence="2" id="KW-0560">Oxidoreductase</keyword>
<dbReference type="GO" id="GO:0016616">
    <property type="term" value="F:oxidoreductase activity, acting on the CH-OH group of donors, NAD or NADP as acceptor"/>
    <property type="evidence" value="ECO:0007669"/>
    <property type="project" value="UniProtKB-ARBA"/>
</dbReference>
<name>A0AAV8YTK8_9CUCU</name>
<gene>
    <name evidence="5" type="ORF">NQ318_011015</name>
</gene>
<protein>
    <recommendedName>
        <fullName evidence="7">Dehydrogenase/reductase SDR family member 11</fullName>
    </recommendedName>
</protein>
<dbReference type="EMBL" id="JAPWTK010000048">
    <property type="protein sequence ID" value="KAJ8954344.1"/>
    <property type="molecule type" value="Genomic_DNA"/>
</dbReference>
<evidence type="ECO:0000256" key="3">
    <source>
        <dbReference type="RuleBase" id="RU000363"/>
    </source>
</evidence>
<accession>A0AAV8YTK8</accession>
<dbReference type="SUPFAM" id="SSF51735">
    <property type="entry name" value="NAD(P)-binding Rossmann-fold domains"/>
    <property type="match status" value="1"/>
</dbReference>